<organism evidence="1 2">
    <name type="scientific">Cetraspora pellucida</name>
    <dbReference type="NCBI Taxonomy" id="1433469"/>
    <lineage>
        <taxon>Eukaryota</taxon>
        <taxon>Fungi</taxon>
        <taxon>Fungi incertae sedis</taxon>
        <taxon>Mucoromycota</taxon>
        <taxon>Glomeromycotina</taxon>
        <taxon>Glomeromycetes</taxon>
        <taxon>Diversisporales</taxon>
        <taxon>Gigasporaceae</taxon>
        <taxon>Cetraspora</taxon>
    </lineage>
</organism>
<dbReference type="EMBL" id="CAJVPW010068066">
    <property type="protein sequence ID" value="CAG8789961.1"/>
    <property type="molecule type" value="Genomic_DNA"/>
</dbReference>
<name>A0ACA9RE06_9GLOM</name>
<sequence length="103" mass="12139">FYKYRSQQPDFSFSYQKESRKLGSDLEELIKDDSKEIRMSASHLLKNYKDIKDLTYAHSYGGICVCPPYGLRSVDHRKKCPEVQIFWNEIESHSTNSKLQLDK</sequence>
<evidence type="ECO:0000313" key="1">
    <source>
        <dbReference type="EMBL" id="CAG8789961.1"/>
    </source>
</evidence>
<dbReference type="Proteomes" id="UP000789366">
    <property type="component" value="Unassembled WGS sequence"/>
</dbReference>
<comment type="caution">
    <text evidence="1">The sequence shown here is derived from an EMBL/GenBank/DDBJ whole genome shotgun (WGS) entry which is preliminary data.</text>
</comment>
<reference evidence="1" key="1">
    <citation type="submission" date="2021-06" db="EMBL/GenBank/DDBJ databases">
        <authorList>
            <person name="Kallberg Y."/>
            <person name="Tangrot J."/>
            <person name="Rosling A."/>
        </authorList>
    </citation>
    <scope>NUCLEOTIDE SEQUENCE</scope>
    <source>
        <strain evidence="1">28 12/20/2015</strain>
    </source>
</reference>
<feature type="non-terminal residue" evidence="1">
    <location>
        <position position="1"/>
    </location>
</feature>
<proteinExistence type="predicted"/>
<gene>
    <name evidence="1" type="ORF">SPELUC_LOCUS17143</name>
</gene>
<evidence type="ECO:0000313" key="2">
    <source>
        <dbReference type="Proteomes" id="UP000789366"/>
    </source>
</evidence>
<feature type="non-terminal residue" evidence="1">
    <location>
        <position position="103"/>
    </location>
</feature>
<keyword evidence="2" id="KW-1185">Reference proteome</keyword>
<accession>A0ACA9RE06</accession>
<protein>
    <submittedName>
        <fullName evidence="1">4727_t:CDS:1</fullName>
    </submittedName>
</protein>